<evidence type="ECO:0000313" key="1">
    <source>
        <dbReference type="EMBL" id="CAG6624953.1"/>
    </source>
</evidence>
<name>A0A8D8Q4G4_9HEMI</name>
<accession>A0A8D8Q4G4</accession>
<proteinExistence type="predicted"/>
<protein>
    <submittedName>
        <fullName evidence="1">Uncharacterized protein</fullName>
    </submittedName>
</protein>
<reference evidence="1" key="1">
    <citation type="submission" date="2021-05" db="EMBL/GenBank/DDBJ databases">
        <authorList>
            <person name="Alioto T."/>
            <person name="Alioto T."/>
            <person name="Gomez Garrido J."/>
        </authorList>
    </citation>
    <scope>NUCLEOTIDE SEQUENCE</scope>
</reference>
<organism evidence="1">
    <name type="scientific">Cacopsylla melanoneura</name>
    <dbReference type="NCBI Taxonomy" id="428564"/>
    <lineage>
        <taxon>Eukaryota</taxon>
        <taxon>Metazoa</taxon>
        <taxon>Ecdysozoa</taxon>
        <taxon>Arthropoda</taxon>
        <taxon>Hexapoda</taxon>
        <taxon>Insecta</taxon>
        <taxon>Pterygota</taxon>
        <taxon>Neoptera</taxon>
        <taxon>Paraneoptera</taxon>
        <taxon>Hemiptera</taxon>
        <taxon>Sternorrhyncha</taxon>
        <taxon>Psylloidea</taxon>
        <taxon>Psyllidae</taxon>
        <taxon>Psyllinae</taxon>
        <taxon>Cacopsylla</taxon>
    </lineage>
</organism>
<dbReference type="EMBL" id="HBUF01058609">
    <property type="protein sequence ID" value="CAG6624953.1"/>
    <property type="molecule type" value="Transcribed_RNA"/>
</dbReference>
<dbReference type="AlphaFoldDB" id="A0A8D8Q4G4"/>
<sequence>MRMRRQRNNRRMEEERVAVVSDQTSFRVANVRPVLTRMKHCRIILFHNVASAAVVRTRRTSVGCVARSIRMLCLFRHISLNIRLKVCPRTRASCVSRSSPA</sequence>